<dbReference type="Pfam" id="PF17172">
    <property type="entry name" value="GST_N_4"/>
    <property type="match status" value="1"/>
</dbReference>
<gene>
    <name evidence="3" type="ORF">GM658_02565</name>
</gene>
<dbReference type="AlphaFoldDB" id="A0A6L6QBM4"/>
<comment type="caution">
    <text evidence="3">The sequence shown here is derived from an EMBL/GenBank/DDBJ whole genome shotgun (WGS) entry which is preliminary data.</text>
</comment>
<evidence type="ECO:0000313" key="3">
    <source>
        <dbReference type="EMBL" id="MTW09471.1"/>
    </source>
</evidence>
<dbReference type="PANTHER" id="PTHR12289">
    <property type="entry name" value="METAXIN RELATED"/>
    <property type="match status" value="1"/>
</dbReference>
<dbReference type="InterPro" id="IPR026928">
    <property type="entry name" value="FAX/IsoI-like"/>
</dbReference>
<dbReference type="InterPro" id="IPR050931">
    <property type="entry name" value="Mito_Protein_Transport_Metaxin"/>
</dbReference>
<dbReference type="RefSeq" id="WP_155452464.1">
    <property type="nucleotide sequence ID" value="NZ_WNKX01000002.1"/>
</dbReference>
<dbReference type="Gene3D" id="1.20.1050.10">
    <property type="match status" value="1"/>
</dbReference>
<feature type="domain" description="Thioredoxin-like fold" evidence="2">
    <location>
        <begin position="19"/>
        <end position="115"/>
    </location>
</feature>
<dbReference type="EMBL" id="WNKX01000002">
    <property type="protein sequence ID" value="MTW09471.1"/>
    <property type="molecule type" value="Genomic_DNA"/>
</dbReference>
<reference evidence="3 4" key="1">
    <citation type="submission" date="2019-11" db="EMBL/GenBank/DDBJ databases">
        <title>Type strains purchased from KCTC, JCM and DSMZ.</title>
        <authorList>
            <person name="Lu H."/>
        </authorList>
    </citation>
    <scope>NUCLEOTIDE SEQUENCE [LARGE SCALE GENOMIC DNA]</scope>
    <source>
        <strain evidence="3 4">JCM 31587</strain>
    </source>
</reference>
<dbReference type="SUPFAM" id="SSF52833">
    <property type="entry name" value="Thioredoxin-like"/>
    <property type="match status" value="1"/>
</dbReference>
<dbReference type="SUPFAM" id="SSF47616">
    <property type="entry name" value="GST C-terminal domain-like"/>
    <property type="match status" value="1"/>
</dbReference>
<dbReference type="OrthoDB" id="9810080at2"/>
<proteinExistence type="predicted"/>
<dbReference type="SFLD" id="SFLDS00019">
    <property type="entry name" value="Glutathione_Transferase_(cytos"/>
    <property type="match status" value="1"/>
</dbReference>
<accession>A0A6L6QBM4</accession>
<keyword evidence="4" id="KW-1185">Reference proteome</keyword>
<evidence type="ECO:0000259" key="2">
    <source>
        <dbReference type="Pfam" id="PF17172"/>
    </source>
</evidence>
<feature type="domain" description="Metaxin glutathione S-transferase" evidence="1">
    <location>
        <begin position="181"/>
        <end position="238"/>
    </location>
</feature>
<dbReference type="SFLD" id="SFLDG01200">
    <property type="entry name" value="SUF1.1"/>
    <property type="match status" value="1"/>
</dbReference>
<name>A0A6L6QBM4_9BURK</name>
<dbReference type="CDD" id="cd03193">
    <property type="entry name" value="GST_C_Metaxin"/>
    <property type="match status" value="1"/>
</dbReference>
<dbReference type="Gene3D" id="3.40.30.10">
    <property type="entry name" value="Glutaredoxin"/>
    <property type="match status" value="1"/>
</dbReference>
<organism evidence="3 4">
    <name type="scientific">Massilia eburnea</name>
    <dbReference type="NCBI Taxonomy" id="1776165"/>
    <lineage>
        <taxon>Bacteria</taxon>
        <taxon>Pseudomonadati</taxon>
        <taxon>Pseudomonadota</taxon>
        <taxon>Betaproteobacteria</taxon>
        <taxon>Burkholderiales</taxon>
        <taxon>Oxalobacteraceae</taxon>
        <taxon>Telluria group</taxon>
        <taxon>Massilia</taxon>
    </lineage>
</organism>
<evidence type="ECO:0000313" key="4">
    <source>
        <dbReference type="Proteomes" id="UP000472320"/>
    </source>
</evidence>
<sequence length="254" mass="29148">MIIYKFGYPDLQVSPDISPFVIKLETWLRMSGIPYETRTGANQAMPHQKLPVAMIAGELVPDSSLIIQHLQYLHPQAISDQNLSADERARSCALRALFEQHLYFVLLYNRYAMQANFNAYKPLLLDYAKRSTPAWQKPFLTTFAPLIFPFVQMKYRRMAWQQGTGRHKPEDINAMGIEVWKSVKEILGDQPFLLGGQPSLIDATAFGFLNAEIRHPFPSPIHDYVLGQPALVAYHDRIWERYWKQPVTPSAADI</sequence>
<dbReference type="PANTHER" id="PTHR12289:SF41">
    <property type="entry name" value="FAILED AXON CONNECTIONS-RELATED"/>
    <property type="match status" value="1"/>
</dbReference>
<protein>
    <submittedName>
        <fullName evidence="3">Glutathione S-transferase family protein</fullName>
    </submittedName>
</protein>
<dbReference type="Pfam" id="PF17171">
    <property type="entry name" value="GST_C_6"/>
    <property type="match status" value="1"/>
</dbReference>
<dbReference type="InterPro" id="IPR036282">
    <property type="entry name" value="Glutathione-S-Trfase_C_sf"/>
</dbReference>
<dbReference type="SFLD" id="SFLDG01180">
    <property type="entry name" value="SUF1"/>
    <property type="match status" value="1"/>
</dbReference>
<evidence type="ECO:0000259" key="1">
    <source>
        <dbReference type="Pfam" id="PF17171"/>
    </source>
</evidence>
<keyword evidence="3" id="KW-0808">Transferase</keyword>
<dbReference type="GO" id="GO:0005737">
    <property type="term" value="C:cytoplasm"/>
    <property type="evidence" value="ECO:0007669"/>
    <property type="project" value="TreeGrafter"/>
</dbReference>
<dbReference type="InterPro" id="IPR033468">
    <property type="entry name" value="Metaxin_GST"/>
</dbReference>
<dbReference type="InterPro" id="IPR036249">
    <property type="entry name" value="Thioredoxin-like_sf"/>
</dbReference>
<dbReference type="GO" id="GO:0016740">
    <property type="term" value="F:transferase activity"/>
    <property type="evidence" value="ECO:0007669"/>
    <property type="project" value="UniProtKB-KW"/>
</dbReference>
<dbReference type="InterPro" id="IPR012336">
    <property type="entry name" value="Thioredoxin-like_fold"/>
</dbReference>
<dbReference type="InterPro" id="IPR040079">
    <property type="entry name" value="Glutathione_S-Trfase"/>
</dbReference>
<dbReference type="Proteomes" id="UP000472320">
    <property type="component" value="Unassembled WGS sequence"/>
</dbReference>